<proteinExistence type="predicted"/>
<organism evidence="1 2">
    <name type="scientific">Penicillium chermesinum</name>
    <dbReference type="NCBI Taxonomy" id="63820"/>
    <lineage>
        <taxon>Eukaryota</taxon>
        <taxon>Fungi</taxon>
        <taxon>Dikarya</taxon>
        <taxon>Ascomycota</taxon>
        <taxon>Pezizomycotina</taxon>
        <taxon>Eurotiomycetes</taxon>
        <taxon>Eurotiomycetidae</taxon>
        <taxon>Eurotiales</taxon>
        <taxon>Aspergillaceae</taxon>
        <taxon>Penicillium</taxon>
    </lineage>
</organism>
<dbReference type="GeneID" id="83202301"/>
<evidence type="ECO:0000313" key="1">
    <source>
        <dbReference type="EMBL" id="KAJ5232746.1"/>
    </source>
</evidence>
<reference evidence="1" key="1">
    <citation type="submission" date="2022-11" db="EMBL/GenBank/DDBJ databases">
        <authorList>
            <person name="Petersen C."/>
        </authorList>
    </citation>
    <scope>NUCLEOTIDE SEQUENCE</scope>
    <source>
        <strain evidence="1">IBT 19713</strain>
    </source>
</reference>
<comment type="caution">
    <text evidence="1">The sequence shown here is derived from an EMBL/GenBank/DDBJ whole genome shotgun (WGS) entry which is preliminary data.</text>
</comment>
<sequence length="144" mass="15697">MCTLYFLEGVLNISLLSLESIFGGYALYAVHAKSMLTPYADESRLPPAARLPQIPTNRGNCELSCKANFLNQDSQNWVMIAFGDVISLLSFRFLGPAEMTHVQALSTTQESGVAIEVHRHHTRPLGPVILVLSVLSAPSAPWAS</sequence>
<dbReference type="EMBL" id="JAPQKS010000004">
    <property type="protein sequence ID" value="KAJ5232746.1"/>
    <property type="molecule type" value="Genomic_DNA"/>
</dbReference>
<reference evidence="1" key="2">
    <citation type="journal article" date="2023" name="IMA Fungus">
        <title>Comparative genomic study of the Penicillium genus elucidates a diverse pangenome and 15 lateral gene transfer events.</title>
        <authorList>
            <person name="Petersen C."/>
            <person name="Sorensen T."/>
            <person name="Nielsen M.R."/>
            <person name="Sondergaard T.E."/>
            <person name="Sorensen J.L."/>
            <person name="Fitzpatrick D.A."/>
            <person name="Frisvad J.C."/>
            <person name="Nielsen K.L."/>
        </authorList>
    </citation>
    <scope>NUCLEOTIDE SEQUENCE</scope>
    <source>
        <strain evidence="1">IBT 19713</strain>
    </source>
</reference>
<dbReference type="AlphaFoldDB" id="A0A9W9TN83"/>
<accession>A0A9W9TN83</accession>
<evidence type="ECO:0000313" key="2">
    <source>
        <dbReference type="Proteomes" id="UP001150941"/>
    </source>
</evidence>
<dbReference type="RefSeq" id="XP_058330738.1">
    <property type="nucleotide sequence ID" value="XM_058474998.1"/>
</dbReference>
<gene>
    <name evidence="1" type="ORF">N7468_005702</name>
</gene>
<dbReference type="Proteomes" id="UP001150941">
    <property type="component" value="Unassembled WGS sequence"/>
</dbReference>
<name>A0A9W9TN83_9EURO</name>
<protein>
    <submittedName>
        <fullName evidence="1">Uncharacterized protein</fullName>
    </submittedName>
</protein>
<keyword evidence="2" id="KW-1185">Reference proteome</keyword>